<dbReference type="SUPFAM" id="SSF48150">
    <property type="entry name" value="DNA-glycosylase"/>
    <property type="match status" value="1"/>
</dbReference>
<proteinExistence type="predicted"/>
<evidence type="ECO:0000313" key="1">
    <source>
        <dbReference type="EMBL" id="MES1929003.1"/>
    </source>
</evidence>
<keyword evidence="2" id="KW-1185">Reference proteome</keyword>
<organism evidence="1 2">
    <name type="scientific">Salinisphaera dokdonensis CL-ES53</name>
    <dbReference type="NCBI Taxonomy" id="1304272"/>
    <lineage>
        <taxon>Bacteria</taxon>
        <taxon>Pseudomonadati</taxon>
        <taxon>Pseudomonadota</taxon>
        <taxon>Gammaproteobacteria</taxon>
        <taxon>Salinisphaerales</taxon>
        <taxon>Salinisphaeraceae</taxon>
        <taxon>Salinisphaera</taxon>
    </lineage>
</organism>
<dbReference type="EMBL" id="APND01000002">
    <property type="protein sequence ID" value="MES1929003.1"/>
    <property type="molecule type" value="Genomic_DNA"/>
</dbReference>
<reference evidence="1 2" key="1">
    <citation type="submission" date="2013-03" db="EMBL/GenBank/DDBJ databases">
        <title>Salinisphaera dokdonensis CL-ES53 Genome Sequencing.</title>
        <authorList>
            <person name="Li C."/>
            <person name="Lai Q."/>
            <person name="Shao Z."/>
        </authorList>
    </citation>
    <scope>NUCLEOTIDE SEQUENCE [LARGE SCALE GENOMIC DNA]</scope>
    <source>
        <strain evidence="1 2">CL-ES53</strain>
    </source>
</reference>
<dbReference type="InterPro" id="IPR011257">
    <property type="entry name" value="DNA_glycosylase"/>
</dbReference>
<evidence type="ECO:0008006" key="3">
    <source>
        <dbReference type="Google" id="ProtNLM"/>
    </source>
</evidence>
<evidence type="ECO:0000313" key="2">
    <source>
        <dbReference type="Proteomes" id="UP001460888"/>
    </source>
</evidence>
<comment type="caution">
    <text evidence="1">The sequence shown here is derived from an EMBL/GenBank/DDBJ whole genome shotgun (WGS) entry which is preliminary data.</text>
</comment>
<dbReference type="RefSeq" id="WP_353110485.1">
    <property type="nucleotide sequence ID" value="NZ_APND01000002.1"/>
</dbReference>
<sequence>MTHQHIIVAALLETHGRTFAAELGARVARNTPSPLFRLLCLAMLTGAPVQADIAMRGARALADAGWTTPHKLANSRWSQRVAALNEAGYARVDERTATQLEVLNERLLDEYGGDLRRLRAAANGEASLALEQLRGFKGIGEVGASIFLREVQAAWPEFYPFIDKATAKAAGRLGLPTGAGDLARLVDAQIFPRLVAAIVRTQLAGDFDRIRDGAG</sequence>
<accession>A0ABV2B0V1</accession>
<dbReference type="Proteomes" id="UP001460888">
    <property type="component" value="Unassembled WGS sequence"/>
</dbReference>
<name>A0ABV2B0V1_9GAMM</name>
<gene>
    <name evidence="1" type="ORF">SADO_07102</name>
</gene>
<protein>
    <recommendedName>
        <fullName evidence="3">Endonuclease</fullName>
    </recommendedName>
</protein>